<dbReference type="NCBIfam" id="TIGR04141">
    <property type="entry name" value="TIGR04141 family sporadically distributed protein"/>
    <property type="match status" value="1"/>
</dbReference>
<dbReference type="OrthoDB" id="6401683at2"/>
<accession>A0A4R0NCJ8</accession>
<gene>
    <name evidence="1" type="ORF">EZ449_22190</name>
</gene>
<dbReference type="Pfam" id="PF19614">
    <property type="entry name" value="DUF6119"/>
    <property type="match status" value="1"/>
</dbReference>
<proteinExistence type="predicted"/>
<comment type="caution">
    <text evidence="1">The sequence shown here is derived from an EMBL/GenBank/DDBJ whole genome shotgun (WGS) entry which is preliminary data.</text>
</comment>
<protein>
    <submittedName>
        <fullName evidence="1">Uncharacterized protein</fullName>
    </submittedName>
</protein>
<evidence type="ECO:0000313" key="2">
    <source>
        <dbReference type="Proteomes" id="UP000291485"/>
    </source>
</evidence>
<sequence length="95" mass="10745">MSHLFRQTAYSAEALRLNDTSRKEFITHLVDYGCDASVIPLPYLPGDYKVIFVLVIGKTQKKDMPFFSKVSLKDLAENTLEITGSKCNITYVLEP</sequence>
<keyword evidence="2" id="KW-1185">Reference proteome</keyword>
<dbReference type="InterPro" id="IPR026487">
    <property type="entry name" value="CHP04141"/>
</dbReference>
<evidence type="ECO:0000313" key="1">
    <source>
        <dbReference type="EMBL" id="TCC96772.1"/>
    </source>
</evidence>
<organism evidence="1 2">
    <name type="scientific">Pedobacter frigidisoli</name>
    <dbReference type="NCBI Taxonomy" id="2530455"/>
    <lineage>
        <taxon>Bacteria</taxon>
        <taxon>Pseudomonadati</taxon>
        <taxon>Bacteroidota</taxon>
        <taxon>Sphingobacteriia</taxon>
        <taxon>Sphingobacteriales</taxon>
        <taxon>Sphingobacteriaceae</taxon>
        <taxon>Pedobacter</taxon>
    </lineage>
</organism>
<reference evidence="1 2" key="1">
    <citation type="submission" date="2019-02" db="EMBL/GenBank/DDBJ databases">
        <title>Pedobacter sp. RP-3-11 sp. nov., isolated from Arctic soil.</title>
        <authorList>
            <person name="Dahal R.H."/>
        </authorList>
    </citation>
    <scope>NUCLEOTIDE SEQUENCE [LARGE SCALE GENOMIC DNA]</scope>
    <source>
        <strain evidence="1 2">RP-3-11</strain>
    </source>
</reference>
<dbReference type="AlphaFoldDB" id="A0A4R0NCJ8"/>
<dbReference type="EMBL" id="SJSN01000039">
    <property type="protein sequence ID" value="TCC96772.1"/>
    <property type="molecule type" value="Genomic_DNA"/>
</dbReference>
<name>A0A4R0NCJ8_9SPHI</name>
<dbReference type="Proteomes" id="UP000291485">
    <property type="component" value="Unassembled WGS sequence"/>
</dbReference>